<evidence type="ECO:0000259" key="13">
    <source>
        <dbReference type="Pfam" id="PF03950"/>
    </source>
</evidence>
<evidence type="ECO:0000313" key="16">
    <source>
        <dbReference type="Proteomes" id="UP000214760"/>
    </source>
</evidence>
<dbReference type="Gene3D" id="1.10.1160.10">
    <property type="entry name" value="Glutamyl-trna Synthetase, Domain 2"/>
    <property type="match status" value="1"/>
</dbReference>
<comment type="similarity">
    <text evidence="1 11">Belongs to the class-I aminoacyl-tRNA synthetase family.</text>
</comment>
<dbReference type="GO" id="GO:0005829">
    <property type="term" value="C:cytosol"/>
    <property type="evidence" value="ECO:0007669"/>
    <property type="project" value="TreeGrafter"/>
</dbReference>
<feature type="domain" description="tRNA synthetases class I (E and Q) anti-codon binding" evidence="14">
    <location>
        <begin position="465"/>
        <end position="538"/>
    </location>
</feature>
<dbReference type="FunFam" id="3.40.50.620:FF:000037">
    <property type="entry name" value="Glutamine--tRNA ligase cytoplasmic"/>
    <property type="match status" value="1"/>
</dbReference>
<dbReference type="GO" id="GO:0005524">
    <property type="term" value="F:ATP binding"/>
    <property type="evidence" value="ECO:0007669"/>
    <property type="project" value="UniProtKB-KW"/>
</dbReference>
<dbReference type="InterPro" id="IPR001412">
    <property type="entry name" value="aa-tRNA-synth_I_CS"/>
</dbReference>
<evidence type="ECO:0000256" key="9">
    <source>
        <dbReference type="ARBA" id="ARBA00048270"/>
    </source>
</evidence>
<keyword evidence="3" id="KW-0963">Cytoplasm</keyword>
<dbReference type="InterPro" id="IPR049437">
    <property type="entry name" value="tRNA-synt_1c_C2"/>
</dbReference>
<dbReference type="GO" id="GO:0006425">
    <property type="term" value="P:glutaminyl-tRNA aminoacylation"/>
    <property type="evidence" value="ECO:0007669"/>
    <property type="project" value="UniProtKB-UniRule"/>
</dbReference>
<keyword evidence="4 11" id="KW-0436">Ligase</keyword>
<dbReference type="PANTHER" id="PTHR43097:SF5">
    <property type="entry name" value="GLUTAMATE--TRNA LIGASE"/>
    <property type="match status" value="1"/>
</dbReference>
<dbReference type="EC" id="6.1.1.18" evidence="2 10"/>
<dbReference type="InterPro" id="IPR020056">
    <property type="entry name" value="Rbsml_bL25/Gln-tRNA_synth_N"/>
</dbReference>
<dbReference type="InterPro" id="IPR014729">
    <property type="entry name" value="Rossmann-like_a/b/a_fold"/>
</dbReference>
<feature type="domain" description="Glutamyl/glutaminyl-tRNA synthetase class Ib anti-codon binding" evidence="13">
    <location>
        <begin position="349"/>
        <end position="449"/>
    </location>
</feature>
<dbReference type="AlphaFoldDB" id="A0A1I6J430"/>
<dbReference type="EMBL" id="FOZC01000005">
    <property type="protein sequence ID" value="SFR73775.1"/>
    <property type="molecule type" value="Genomic_DNA"/>
</dbReference>
<dbReference type="InterPro" id="IPR020059">
    <property type="entry name" value="Glu/Gln-tRNA-synth_Ib_codon-bd"/>
</dbReference>
<dbReference type="PROSITE" id="PS00178">
    <property type="entry name" value="AA_TRNA_LIGASE_I"/>
    <property type="match status" value="1"/>
</dbReference>
<evidence type="ECO:0000256" key="4">
    <source>
        <dbReference type="ARBA" id="ARBA00022598"/>
    </source>
</evidence>
<dbReference type="Pfam" id="PF00749">
    <property type="entry name" value="tRNA-synt_1c"/>
    <property type="match status" value="1"/>
</dbReference>
<dbReference type="RefSeq" id="WP_031474917.1">
    <property type="nucleotide sequence ID" value="NZ_FOZC01000005.1"/>
</dbReference>
<evidence type="ECO:0000256" key="10">
    <source>
        <dbReference type="NCBIfam" id="TIGR00440"/>
    </source>
</evidence>
<dbReference type="SUPFAM" id="SSF50715">
    <property type="entry name" value="Ribosomal protein L25-like"/>
    <property type="match status" value="1"/>
</dbReference>
<dbReference type="PRINTS" id="PR00987">
    <property type="entry name" value="TRNASYNTHGLU"/>
</dbReference>
<evidence type="ECO:0000256" key="8">
    <source>
        <dbReference type="ARBA" id="ARBA00023146"/>
    </source>
</evidence>
<dbReference type="FunFam" id="3.90.800.10:FF:000001">
    <property type="entry name" value="Glutamine--tRNA ligase"/>
    <property type="match status" value="1"/>
</dbReference>
<dbReference type="Pfam" id="PF03950">
    <property type="entry name" value="tRNA-synt_1c_C"/>
    <property type="match status" value="1"/>
</dbReference>
<dbReference type="GO" id="GO:0004819">
    <property type="term" value="F:glutamine-tRNA ligase activity"/>
    <property type="evidence" value="ECO:0007669"/>
    <property type="project" value="UniProtKB-UniRule"/>
</dbReference>
<dbReference type="FunFam" id="1.10.1160.10:FF:000001">
    <property type="entry name" value="Glutamine--tRNA ligase"/>
    <property type="match status" value="1"/>
</dbReference>
<evidence type="ECO:0000259" key="14">
    <source>
        <dbReference type="Pfam" id="PF20974"/>
    </source>
</evidence>
<keyword evidence="8 11" id="KW-0030">Aminoacyl-tRNA synthetase</keyword>
<dbReference type="InterPro" id="IPR011035">
    <property type="entry name" value="Ribosomal_bL25/Gln-tRNA_synth"/>
</dbReference>
<keyword evidence="5 11" id="KW-0547">Nucleotide-binding</keyword>
<gene>
    <name evidence="15" type="ORF">SAMN02910262_01167</name>
</gene>
<dbReference type="SUPFAM" id="SSF52374">
    <property type="entry name" value="Nucleotidylyl transferase"/>
    <property type="match status" value="1"/>
</dbReference>
<dbReference type="NCBIfam" id="TIGR00440">
    <property type="entry name" value="glnS"/>
    <property type="match status" value="1"/>
</dbReference>
<dbReference type="InterPro" id="IPR050132">
    <property type="entry name" value="Gln/Glu-tRNA_Ligase"/>
</dbReference>
<evidence type="ECO:0000256" key="11">
    <source>
        <dbReference type="RuleBase" id="RU363037"/>
    </source>
</evidence>
<comment type="catalytic activity">
    <reaction evidence="9">
        <text>tRNA(Gln) + L-glutamine + ATP = L-glutaminyl-tRNA(Gln) + AMP + diphosphate</text>
        <dbReference type="Rhea" id="RHEA:20121"/>
        <dbReference type="Rhea" id="RHEA-COMP:9662"/>
        <dbReference type="Rhea" id="RHEA-COMP:9681"/>
        <dbReference type="ChEBI" id="CHEBI:30616"/>
        <dbReference type="ChEBI" id="CHEBI:33019"/>
        <dbReference type="ChEBI" id="CHEBI:58359"/>
        <dbReference type="ChEBI" id="CHEBI:78442"/>
        <dbReference type="ChEBI" id="CHEBI:78521"/>
        <dbReference type="ChEBI" id="CHEBI:456215"/>
        <dbReference type="EC" id="6.1.1.18"/>
    </reaction>
</comment>
<keyword evidence="6 11" id="KW-0067">ATP-binding</keyword>
<dbReference type="PANTHER" id="PTHR43097">
    <property type="entry name" value="GLUTAMINE-TRNA LIGASE"/>
    <property type="match status" value="1"/>
</dbReference>
<evidence type="ECO:0000256" key="5">
    <source>
        <dbReference type="ARBA" id="ARBA00022741"/>
    </source>
</evidence>
<reference evidence="15 16" key="1">
    <citation type="submission" date="2016-10" db="EMBL/GenBank/DDBJ databases">
        <authorList>
            <person name="de Groot N.N."/>
        </authorList>
    </citation>
    <scope>NUCLEOTIDE SEQUENCE [LARGE SCALE GENOMIC DNA]</scope>
    <source>
        <strain evidence="15 16">F</strain>
    </source>
</reference>
<dbReference type="InterPro" id="IPR020061">
    <property type="entry name" value="Glu_tRNA_lig_a-bdl"/>
</dbReference>
<sequence length="563" mass="64901">MEDITKKTEEESKEPVSKNFIEREIDKDLAEGVYDHVQTRFPPEPNGYLHIGHAKSILLNYGLAKEYGGKFNFRFDDTNPTKEKTEFVQSIIADVKWLGADFGDEVFYASNYFEKMYECAVLLIKKGKAFVCDLTADEIREYRGDFTHPGKESPYRNRSVEENLELFENMKNGMYKDGEKVLRAKIDMASPNINMRDPVIYRVARQHHHNTGDKWCIYPMYDFAHPIEDAVEGITHSICTLEFEDHRPLYDWVVRECEFENPPRQIEFAKMYLTNVVTGKRYIKKLVEDKVVDGWDDPRLVTIAALRRRGYTPESIQKFVELAGVSKADNSIDSASLESCIRDDLKLKAERVMAVLHPLKLIIDNYPEDQIEELEVSNNTENETLGSRKVPFGRELWIEQDDFMEVPEKKYRRLYPGNEVRLMNAYFVTCTGVDKDADGNITAVHATYDPETRGGDCATRKVKGTIHWVAAKTAFKATVRLYENLVDEEKGKLNADGTLNLNPHSLTVIEDAYLEPGLQKAKEFDRFQFVRDGFYCVDCKDSKEGQPVFNRIVPLKSSFKVQK</sequence>
<name>A0A1I6J430_9FIRM</name>
<keyword evidence="7 11" id="KW-0648">Protein biosynthesis</keyword>
<dbReference type="InterPro" id="IPR020058">
    <property type="entry name" value="Glu/Gln-tRNA-synth_Ib_cat-dom"/>
</dbReference>
<dbReference type="Gene3D" id="3.40.50.620">
    <property type="entry name" value="HUPs"/>
    <property type="match status" value="1"/>
</dbReference>
<protein>
    <recommendedName>
        <fullName evidence="2 10">Glutamine--tRNA ligase</fullName>
        <ecNumber evidence="2 10">6.1.1.18</ecNumber>
    </recommendedName>
</protein>
<evidence type="ECO:0000256" key="3">
    <source>
        <dbReference type="ARBA" id="ARBA00022490"/>
    </source>
</evidence>
<organism evidence="15 16">
    <name type="scientific">[Clostridium] aminophilum</name>
    <dbReference type="NCBI Taxonomy" id="1526"/>
    <lineage>
        <taxon>Bacteria</taxon>
        <taxon>Bacillati</taxon>
        <taxon>Bacillota</taxon>
        <taxon>Clostridia</taxon>
        <taxon>Lachnospirales</taxon>
        <taxon>Lachnospiraceae</taxon>
    </lineage>
</organism>
<dbReference type="InterPro" id="IPR004514">
    <property type="entry name" value="Gln-tRNA-synth"/>
</dbReference>
<evidence type="ECO:0000313" key="15">
    <source>
        <dbReference type="EMBL" id="SFR73775.1"/>
    </source>
</evidence>
<evidence type="ECO:0000256" key="1">
    <source>
        <dbReference type="ARBA" id="ARBA00005594"/>
    </source>
</evidence>
<dbReference type="Proteomes" id="UP000214760">
    <property type="component" value="Unassembled WGS sequence"/>
</dbReference>
<evidence type="ECO:0000256" key="2">
    <source>
        <dbReference type="ARBA" id="ARBA00012836"/>
    </source>
</evidence>
<dbReference type="Pfam" id="PF20974">
    <property type="entry name" value="tRNA-synt_1c_C2"/>
    <property type="match status" value="1"/>
</dbReference>
<dbReference type="InterPro" id="IPR000924">
    <property type="entry name" value="Glu/Gln-tRNA-synth"/>
</dbReference>
<evidence type="ECO:0000256" key="6">
    <source>
        <dbReference type="ARBA" id="ARBA00022840"/>
    </source>
</evidence>
<feature type="domain" description="Glutamyl/glutaminyl-tRNA synthetase class Ib catalytic" evidence="12">
    <location>
        <begin position="37"/>
        <end position="346"/>
    </location>
</feature>
<evidence type="ECO:0000256" key="7">
    <source>
        <dbReference type="ARBA" id="ARBA00022917"/>
    </source>
</evidence>
<proteinExistence type="inferred from homology"/>
<dbReference type="NCBIfam" id="NF011291">
    <property type="entry name" value="PRK14703.1"/>
    <property type="match status" value="1"/>
</dbReference>
<dbReference type="FunFam" id="2.40.240.10:FF:000007">
    <property type="entry name" value="Glutamine--tRNA ligase"/>
    <property type="match status" value="1"/>
</dbReference>
<dbReference type="Gene3D" id="2.40.240.10">
    <property type="entry name" value="Ribosomal Protein L25, Chain P"/>
    <property type="match status" value="2"/>
</dbReference>
<accession>A0A1I6J430</accession>
<evidence type="ECO:0000259" key="12">
    <source>
        <dbReference type="Pfam" id="PF00749"/>
    </source>
</evidence>
<dbReference type="Gene3D" id="3.90.800.10">
    <property type="entry name" value="Glutamyl-tRNA Synthetase, Domain 3"/>
    <property type="match status" value="1"/>
</dbReference>